<dbReference type="GO" id="GO:0042242">
    <property type="term" value="F:cobyrinic acid a,c-diamide synthase activity"/>
    <property type="evidence" value="ECO:0007669"/>
    <property type="project" value="InterPro"/>
</dbReference>
<accession>A0A222GED3</accession>
<dbReference type="NCBIfam" id="TIGR00379">
    <property type="entry name" value="cobB"/>
    <property type="match status" value="1"/>
</dbReference>
<dbReference type="GO" id="GO:0005524">
    <property type="term" value="F:ATP binding"/>
    <property type="evidence" value="ECO:0007669"/>
    <property type="project" value="UniProtKB-KW"/>
</dbReference>
<evidence type="ECO:0000256" key="8">
    <source>
        <dbReference type="ARBA" id="ARBA00022842"/>
    </source>
</evidence>
<evidence type="ECO:0000313" key="13">
    <source>
        <dbReference type="Proteomes" id="UP000202259"/>
    </source>
</evidence>
<dbReference type="Pfam" id="PF01656">
    <property type="entry name" value="CbiA"/>
    <property type="match status" value="1"/>
</dbReference>
<dbReference type="Gene3D" id="3.40.50.880">
    <property type="match status" value="1"/>
</dbReference>
<reference evidence="12 13" key="1">
    <citation type="submission" date="2017-08" db="EMBL/GenBank/DDBJ databases">
        <title>Complete genome of Colwellia sp. NB097-1, a psychrophile bacterium ioslated from Bering Sea.</title>
        <authorList>
            <person name="Chen X."/>
        </authorList>
    </citation>
    <scope>NUCLEOTIDE SEQUENCE [LARGE SCALE GENOMIC DNA]</scope>
    <source>
        <strain evidence="12 13">NB097-1</strain>
    </source>
</reference>
<evidence type="ECO:0000256" key="6">
    <source>
        <dbReference type="ARBA" id="ARBA00022741"/>
    </source>
</evidence>
<comment type="cofactor">
    <cofactor evidence="1">
        <name>Mg(2+)</name>
        <dbReference type="ChEBI" id="CHEBI:18420"/>
    </cofactor>
</comment>
<dbReference type="CDD" id="cd05388">
    <property type="entry name" value="CobB_N"/>
    <property type="match status" value="1"/>
</dbReference>
<keyword evidence="7" id="KW-0067">ATP-binding</keyword>
<dbReference type="Proteomes" id="UP000202259">
    <property type="component" value="Chromosome"/>
</dbReference>
<keyword evidence="13" id="KW-1185">Reference proteome</keyword>
<comment type="similarity">
    <text evidence="3">Belongs to the CobB/CobQ family. CobQ subfamily.</text>
</comment>
<evidence type="ECO:0000256" key="1">
    <source>
        <dbReference type="ARBA" id="ARBA00001946"/>
    </source>
</evidence>
<keyword evidence="8" id="KW-0460">Magnesium</keyword>
<dbReference type="PROSITE" id="PS51274">
    <property type="entry name" value="GATASE_COBBQ"/>
    <property type="match status" value="1"/>
</dbReference>
<name>A0A222GED3_9GAMM</name>
<keyword evidence="5" id="KW-0436">Ligase</keyword>
<dbReference type="PANTHER" id="PTHR43873:SF1">
    <property type="entry name" value="COBYRINATE A,C-DIAMIDE SYNTHASE"/>
    <property type="match status" value="1"/>
</dbReference>
<evidence type="ECO:0000256" key="7">
    <source>
        <dbReference type="ARBA" id="ARBA00022840"/>
    </source>
</evidence>
<dbReference type="SUPFAM" id="SSF52317">
    <property type="entry name" value="Class I glutamine amidotransferase-like"/>
    <property type="match status" value="1"/>
</dbReference>
<gene>
    <name evidence="12" type="ORF">B5D82_14065</name>
</gene>
<dbReference type="InterPro" id="IPR029062">
    <property type="entry name" value="Class_I_gatase-like"/>
</dbReference>
<evidence type="ECO:0000313" key="12">
    <source>
        <dbReference type="EMBL" id="ASP50023.1"/>
    </source>
</evidence>
<evidence type="ECO:0000256" key="9">
    <source>
        <dbReference type="ARBA" id="ARBA00022962"/>
    </source>
</evidence>
<keyword evidence="6" id="KW-0547">Nucleotide-binding</keyword>
<protein>
    <submittedName>
        <fullName evidence="12">Cobyrinic acid a,c-diamide synthase</fullName>
    </submittedName>
</protein>
<dbReference type="GO" id="GO:0009236">
    <property type="term" value="P:cobalamin biosynthetic process"/>
    <property type="evidence" value="ECO:0007669"/>
    <property type="project" value="UniProtKB-KW"/>
</dbReference>
<evidence type="ECO:0000256" key="2">
    <source>
        <dbReference type="ARBA" id="ARBA00004953"/>
    </source>
</evidence>
<comment type="pathway">
    <text evidence="2">Cofactor biosynthesis; adenosylcobalamin biosynthesis.</text>
</comment>
<dbReference type="Pfam" id="PF07685">
    <property type="entry name" value="GATase_3"/>
    <property type="match status" value="1"/>
</dbReference>
<dbReference type="InterPro" id="IPR011698">
    <property type="entry name" value="GATase_3"/>
</dbReference>
<dbReference type="OrthoDB" id="9764035at2"/>
<dbReference type="InterPro" id="IPR027417">
    <property type="entry name" value="P-loop_NTPase"/>
</dbReference>
<dbReference type="KEGG" id="cber:B5D82_14065"/>
<dbReference type="NCBIfam" id="NF002204">
    <property type="entry name" value="PRK01077.1"/>
    <property type="match status" value="1"/>
</dbReference>
<organism evidence="12 13">
    <name type="scientific">Cognaticolwellia beringensis</name>
    <dbReference type="NCBI Taxonomy" id="1967665"/>
    <lineage>
        <taxon>Bacteria</taxon>
        <taxon>Pseudomonadati</taxon>
        <taxon>Pseudomonadota</taxon>
        <taxon>Gammaproteobacteria</taxon>
        <taxon>Alteromonadales</taxon>
        <taxon>Colwelliaceae</taxon>
        <taxon>Cognaticolwellia</taxon>
    </lineage>
</organism>
<dbReference type="CDD" id="cd03130">
    <property type="entry name" value="GATase1_CobB"/>
    <property type="match status" value="1"/>
</dbReference>
<evidence type="ECO:0000259" key="10">
    <source>
        <dbReference type="Pfam" id="PF01656"/>
    </source>
</evidence>
<dbReference type="EMBL" id="CP020465">
    <property type="protein sequence ID" value="ASP50023.1"/>
    <property type="molecule type" value="Genomic_DNA"/>
</dbReference>
<dbReference type="InterPro" id="IPR002586">
    <property type="entry name" value="CobQ/CobB/MinD/ParA_Nub-bd_dom"/>
</dbReference>
<dbReference type="SUPFAM" id="SSF52540">
    <property type="entry name" value="P-loop containing nucleoside triphosphate hydrolases"/>
    <property type="match status" value="1"/>
</dbReference>
<feature type="domain" description="CobB/CobQ-like glutamine amidotransferase" evidence="11">
    <location>
        <begin position="239"/>
        <end position="430"/>
    </location>
</feature>
<keyword evidence="4" id="KW-0169">Cobalamin biosynthesis</keyword>
<dbReference type="PANTHER" id="PTHR43873">
    <property type="entry name" value="COBYRINATE A,C-DIAMIDE SYNTHASE"/>
    <property type="match status" value="1"/>
</dbReference>
<dbReference type="AlphaFoldDB" id="A0A222GED3"/>
<evidence type="ECO:0000256" key="4">
    <source>
        <dbReference type="ARBA" id="ARBA00022573"/>
    </source>
</evidence>
<feature type="domain" description="CobQ/CobB/MinD/ParA nucleotide binding" evidence="10">
    <location>
        <begin position="5"/>
        <end position="183"/>
    </location>
</feature>
<evidence type="ECO:0000259" key="11">
    <source>
        <dbReference type="Pfam" id="PF07685"/>
    </source>
</evidence>
<keyword evidence="9" id="KW-0315">Glutamine amidotransferase</keyword>
<proteinExistence type="inferred from homology"/>
<dbReference type="InterPro" id="IPR004484">
    <property type="entry name" value="CbiA/CobB_synth"/>
</dbReference>
<dbReference type="Gene3D" id="3.40.50.300">
    <property type="entry name" value="P-loop containing nucleotide triphosphate hydrolases"/>
    <property type="match status" value="1"/>
</dbReference>
<evidence type="ECO:0000256" key="5">
    <source>
        <dbReference type="ARBA" id="ARBA00022598"/>
    </source>
</evidence>
<sequence>MCSALIIAAPHSGSGKTTVTAAIARFHRNKGRKVAVFKVGPDFIDPMILRKASGELVYQLDLWLVGEQACQDLLYRAAIESDLILIEGVMGLFDGTPSSADLAEYFNIPVLGVIDAKAMAQTFAAVTFGLAKYRENLPFSGVIANRVNSDRHAELLSDSLPQEFTFYGRMPKDSAITLPERHLGLVQAQELADIDAQLDQAASHIANTGLIDLPKEIEFFASDNDSQTDFIHRALVGTRIIIIRDNAFSFIYAANIAFLQQAGAELVYCSALIDEHLPEGDILYIPGGYPELYAEQLMNNVSFISDVKKFADSNKPIIAECGGMLYLLDQLIDFSGNLFSMLGLMPGKAIMQKKLAAIGSQWVDLPLSNQDLDSNAVNNIMRGHSFHYSSAQIDLEPIGQTTHHPSERAGEFVYQHNNIIASYMHWYFPSNPGLTLRIFNKARCL</sequence>
<evidence type="ECO:0000256" key="3">
    <source>
        <dbReference type="ARBA" id="ARBA00006205"/>
    </source>
</evidence>